<evidence type="ECO:0000256" key="4">
    <source>
        <dbReference type="ARBA" id="ARBA00022833"/>
    </source>
</evidence>
<dbReference type="SUPFAM" id="SSF56281">
    <property type="entry name" value="Metallo-hydrolase/oxidoreductase"/>
    <property type="match status" value="1"/>
</dbReference>
<keyword evidence="3 6" id="KW-0378">Hydrolase</keyword>
<sequence>MRIIPLSEGSFTVDASKKFVPFDTTQDQLESRNTGSLLVEIQPFLVITDHDFILFDAGLGHKNKDGVLQLHQNLVNEGINPMEITKVMMSHLHKDHAGGMSLVDDISGKRELSFPSATYYVNKKEMDYAIEQDGKSYLKEEVDILLQKDNVVFLDDKGTVDGYIQYEVTGGHCPYHQVFLVDDGTDKIFFGGDVAPQIGQLKRRFIAKYDFDGRKSMELRAEYLEKGKEEDWTFLFYHDIKTPYTKIWK</sequence>
<evidence type="ECO:0000313" key="6">
    <source>
        <dbReference type="EMBL" id="ATL47061.1"/>
    </source>
</evidence>
<keyword evidence="4" id="KW-0862">Zinc</keyword>
<keyword evidence="7" id="KW-1185">Reference proteome</keyword>
<evidence type="ECO:0000256" key="1">
    <source>
        <dbReference type="ARBA" id="ARBA00007749"/>
    </source>
</evidence>
<evidence type="ECO:0000256" key="3">
    <source>
        <dbReference type="ARBA" id="ARBA00022801"/>
    </source>
</evidence>
<reference evidence="6 7" key="1">
    <citation type="submission" date="2017-10" db="EMBL/GenBank/DDBJ databases">
        <title>Paenichitinophaga pekingensis gen. nov., sp. nov., isolated from activated sludge.</title>
        <authorList>
            <person name="Jin D."/>
            <person name="Kong X."/>
            <person name="Deng Y."/>
            <person name="Bai Z."/>
        </authorList>
    </citation>
    <scope>NUCLEOTIDE SEQUENCE [LARGE SCALE GENOMIC DNA]</scope>
    <source>
        <strain evidence="6 7">13</strain>
    </source>
</reference>
<dbReference type="PANTHER" id="PTHR42978">
    <property type="entry name" value="QUORUM-QUENCHING LACTONASE YTNP-RELATED-RELATED"/>
    <property type="match status" value="1"/>
</dbReference>
<dbReference type="Proteomes" id="UP000220133">
    <property type="component" value="Chromosome"/>
</dbReference>
<dbReference type="OrthoDB" id="9802897at2"/>
<organism evidence="6 7">
    <name type="scientific">Chitinophaga caeni</name>
    <dbReference type="NCBI Taxonomy" id="2029983"/>
    <lineage>
        <taxon>Bacteria</taxon>
        <taxon>Pseudomonadati</taxon>
        <taxon>Bacteroidota</taxon>
        <taxon>Chitinophagia</taxon>
        <taxon>Chitinophagales</taxon>
        <taxon>Chitinophagaceae</taxon>
        <taxon>Chitinophaga</taxon>
    </lineage>
</organism>
<feature type="domain" description="Metallo-beta-lactamase" evidence="5">
    <location>
        <begin position="40"/>
        <end position="238"/>
    </location>
</feature>
<dbReference type="GO" id="GO:0046872">
    <property type="term" value="F:metal ion binding"/>
    <property type="evidence" value="ECO:0007669"/>
    <property type="project" value="UniProtKB-KW"/>
</dbReference>
<evidence type="ECO:0000313" key="7">
    <source>
        <dbReference type="Proteomes" id="UP000220133"/>
    </source>
</evidence>
<proteinExistence type="inferred from homology"/>
<dbReference type="AlphaFoldDB" id="A0A291QT28"/>
<dbReference type="RefSeq" id="WP_098193445.1">
    <property type="nucleotide sequence ID" value="NZ_CP023777.1"/>
</dbReference>
<dbReference type="InterPro" id="IPR051013">
    <property type="entry name" value="MBL_superfamily_lactonases"/>
</dbReference>
<evidence type="ECO:0000256" key="2">
    <source>
        <dbReference type="ARBA" id="ARBA00022723"/>
    </source>
</evidence>
<dbReference type="Gene3D" id="3.60.15.10">
    <property type="entry name" value="Ribonuclease Z/Hydroxyacylglutathione hydrolase-like"/>
    <property type="match status" value="1"/>
</dbReference>
<accession>A0A291QT28</accession>
<comment type="similarity">
    <text evidence="1">Belongs to the metallo-beta-lactamase superfamily.</text>
</comment>
<dbReference type="SMART" id="SM00849">
    <property type="entry name" value="Lactamase_B"/>
    <property type="match status" value="1"/>
</dbReference>
<dbReference type="Pfam" id="PF00753">
    <property type="entry name" value="Lactamase_B"/>
    <property type="match status" value="1"/>
</dbReference>
<dbReference type="KEGG" id="cbae:COR50_07605"/>
<dbReference type="InterPro" id="IPR001279">
    <property type="entry name" value="Metallo-B-lactamas"/>
</dbReference>
<gene>
    <name evidence="6" type="ORF">COR50_07605</name>
</gene>
<dbReference type="EMBL" id="CP023777">
    <property type="protein sequence ID" value="ATL47061.1"/>
    <property type="molecule type" value="Genomic_DNA"/>
</dbReference>
<protein>
    <submittedName>
        <fullName evidence="6">MBL fold metallo-hydrolase</fullName>
    </submittedName>
</protein>
<evidence type="ECO:0000259" key="5">
    <source>
        <dbReference type="SMART" id="SM00849"/>
    </source>
</evidence>
<name>A0A291QT28_9BACT</name>
<keyword evidence="2" id="KW-0479">Metal-binding</keyword>
<dbReference type="GO" id="GO:0016787">
    <property type="term" value="F:hydrolase activity"/>
    <property type="evidence" value="ECO:0007669"/>
    <property type="project" value="UniProtKB-KW"/>
</dbReference>
<dbReference type="InterPro" id="IPR036866">
    <property type="entry name" value="RibonucZ/Hydroxyglut_hydro"/>
</dbReference>